<dbReference type="PROSITE" id="PS01125">
    <property type="entry name" value="ROK"/>
    <property type="match status" value="1"/>
</dbReference>
<name>A0A941ESC4_9ACTN</name>
<dbReference type="Gene3D" id="3.30.420.40">
    <property type="match status" value="2"/>
</dbReference>
<comment type="caution">
    <text evidence="2">The sequence shown here is derived from an EMBL/GenBank/DDBJ whole genome shotgun (WGS) entry which is preliminary data.</text>
</comment>
<dbReference type="Proteomes" id="UP000675781">
    <property type="component" value="Unassembled WGS sequence"/>
</dbReference>
<dbReference type="InterPro" id="IPR049874">
    <property type="entry name" value="ROK_cs"/>
</dbReference>
<keyword evidence="3" id="KW-1185">Reference proteome</keyword>
<dbReference type="Pfam" id="PF00480">
    <property type="entry name" value="ROK"/>
    <property type="match status" value="1"/>
</dbReference>
<proteinExistence type="inferred from homology"/>
<dbReference type="InterPro" id="IPR000600">
    <property type="entry name" value="ROK"/>
</dbReference>
<dbReference type="SUPFAM" id="SSF53067">
    <property type="entry name" value="Actin-like ATPase domain"/>
    <property type="match status" value="1"/>
</dbReference>
<dbReference type="PANTHER" id="PTHR18964">
    <property type="entry name" value="ROK (REPRESSOR, ORF, KINASE) FAMILY"/>
    <property type="match status" value="1"/>
</dbReference>
<evidence type="ECO:0000313" key="3">
    <source>
        <dbReference type="Proteomes" id="UP000675781"/>
    </source>
</evidence>
<dbReference type="AlphaFoldDB" id="A0A941ESC4"/>
<organism evidence="2 3">
    <name type="scientific">Actinospica durhamensis</name>
    <dbReference type="NCBI Taxonomy" id="1508375"/>
    <lineage>
        <taxon>Bacteria</taxon>
        <taxon>Bacillati</taxon>
        <taxon>Actinomycetota</taxon>
        <taxon>Actinomycetes</taxon>
        <taxon>Catenulisporales</taxon>
        <taxon>Actinospicaceae</taxon>
        <taxon>Actinospica</taxon>
    </lineage>
</organism>
<sequence>MNELSKLLRSSGDTKAENRQAVLRSVMAKPGSQRDLVRRTGRSKAMISSAVQELRASNVFLPRRGGREDVVRMGPTHGVVVGVELGFQHTYIVARRVDQDYDQAMSAVLETGAEAAVWPATVAARIRDLVGLVGDGAEELTTVGLAIPRMVDPRTQELTPPLLPPWENQPAPGDLLAQKLGELTGQEVQVAVDNDANLGALGESVYGGYDRETLLYIKVSTGVGAGIMIGGIVVRGRLGIAGEFGHMVVDPQGRFCACGGRGCLETIVGADRLVEQAGVVTGTGVSGHSQNLEDLIRRADRGDLVCRRVLTEAAGHLGRALGSVCNLLSPDVIVIGGTWGTAPAAAIVLPACSAGLNQTAMPATHGDDFQLCPTRVNYAGAHGALIMGIQGARSE</sequence>
<dbReference type="RefSeq" id="WP_212527478.1">
    <property type="nucleotide sequence ID" value="NZ_JAGSOG010000019.1"/>
</dbReference>
<comment type="similarity">
    <text evidence="1">Belongs to the ROK (NagC/XylR) family.</text>
</comment>
<dbReference type="InterPro" id="IPR043129">
    <property type="entry name" value="ATPase_NBD"/>
</dbReference>
<dbReference type="Gene3D" id="1.10.10.10">
    <property type="entry name" value="Winged helix-like DNA-binding domain superfamily/Winged helix DNA-binding domain"/>
    <property type="match status" value="1"/>
</dbReference>
<evidence type="ECO:0000256" key="1">
    <source>
        <dbReference type="ARBA" id="ARBA00006479"/>
    </source>
</evidence>
<dbReference type="EMBL" id="JAGSOG010000019">
    <property type="protein sequence ID" value="MBR7832954.1"/>
    <property type="molecule type" value="Genomic_DNA"/>
</dbReference>
<dbReference type="PANTHER" id="PTHR18964:SF173">
    <property type="entry name" value="GLUCOKINASE"/>
    <property type="match status" value="1"/>
</dbReference>
<dbReference type="InterPro" id="IPR036388">
    <property type="entry name" value="WH-like_DNA-bd_sf"/>
</dbReference>
<reference evidence="2" key="1">
    <citation type="submission" date="2021-04" db="EMBL/GenBank/DDBJ databases">
        <title>Genome based classification of Actinospica acidithermotolerans sp. nov., an actinobacterium isolated from an Indonesian hot spring.</title>
        <authorList>
            <person name="Kusuma A.B."/>
            <person name="Putra K.E."/>
            <person name="Nafisah S."/>
            <person name="Loh J."/>
            <person name="Nouioui I."/>
            <person name="Goodfellow M."/>
        </authorList>
    </citation>
    <scope>NUCLEOTIDE SEQUENCE</scope>
    <source>
        <strain evidence="2">CSCA 57</strain>
    </source>
</reference>
<gene>
    <name evidence="2" type="ORF">KDL01_06755</name>
</gene>
<accession>A0A941ESC4</accession>
<protein>
    <submittedName>
        <fullName evidence="2">ROK family protein</fullName>
    </submittedName>
</protein>
<evidence type="ECO:0000313" key="2">
    <source>
        <dbReference type="EMBL" id="MBR7832954.1"/>
    </source>
</evidence>